<dbReference type="Gene3D" id="2.40.170.20">
    <property type="entry name" value="TonB-dependent receptor, beta-barrel domain"/>
    <property type="match status" value="1"/>
</dbReference>
<evidence type="ECO:0000256" key="9">
    <source>
        <dbReference type="RuleBase" id="RU003357"/>
    </source>
</evidence>
<dbReference type="SUPFAM" id="SSF56935">
    <property type="entry name" value="Porins"/>
    <property type="match status" value="1"/>
</dbReference>
<evidence type="ECO:0000256" key="5">
    <source>
        <dbReference type="ARBA" id="ARBA00023077"/>
    </source>
</evidence>
<comment type="similarity">
    <text evidence="8 9">Belongs to the TonB-dependent receptor family.</text>
</comment>
<dbReference type="RefSeq" id="WP_073082330.1">
    <property type="nucleotide sequence ID" value="NZ_FRBL01000005.1"/>
</dbReference>
<dbReference type="InterPro" id="IPR023996">
    <property type="entry name" value="TonB-dep_OMP_SusC/RagA"/>
</dbReference>
<evidence type="ECO:0000256" key="4">
    <source>
        <dbReference type="ARBA" id="ARBA00022692"/>
    </source>
</evidence>
<evidence type="ECO:0000256" key="6">
    <source>
        <dbReference type="ARBA" id="ARBA00023136"/>
    </source>
</evidence>
<organism evidence="13 14">
    <name type="scientific">Chitinophaga jiangningensis</name>
    <dbReference type="NCBI Taxonomy" id="1419482"/>
    <lineage>
        <taxon>Bacteria</taxon>
        <taxon>Pseudomonadati</taxon>
        <taxon>Bacteroidota</taxon>
        <taxon>Chitinophagia</taxon>
        <taxon>Chitinophagales</taxon>
        <taxon>Chitinophagaceae</taxon>
        <taxon>Chitinophaga</taxon>
    </lineage>
</organism>
<evidence type="ECO:0000256" key="8">
    <source>
        <dbReference type="PROSITE-ProRule" id="PRU01360"/>
    </source>
</evidence>
<dbReference type="InterPro" id="IPR036942">
    <property type="entry name" value="Beta-barrel_TonB_sf"/>
</dbReference>
<dbReference type="InterPro" id="IPR012910">
    <property type="entry name" value="Plug_dom"/>
</dbReference>
<evidence type="ECO:0000256" key="2">
    <source>
        <dbReference type="ARBA" id="ARBA00022448"/>
    </source>
</evidence>
<dbReference type="NCBIfam" id="TIGR04057">
    <property type="entry name" value="SusC_RagA_signa"/>
    <property type="match status" value="1"/>
</dbReference>
<dbReference type="InterPro" id="IPR000531">
    <property type="entry name" value="Beta-barrel_TonB"/>
</dbReference>
<evidence type="ECO:0000256" key="7">
    <source>
        <dbReference type="ARBA" id="ARBA00023237"/>
    </source>
</evidence>
<keyword evidence="10" id="KW-0732">Signal</keyword>
<feature type="domain" description="TonB-dependent receptor plug" evidence="12">
    <location>
        <begin position="119"/>
        <end position="245"/>
    </location>
</feature>
<gene>
    <name evidence="13" type="ORF">SAMN05444266_105365</name>
</gene>
<dbReference type="GO" id="GO:0009279">
    <property type="term" value="C:cell outer membrane"/>
    <property type="evidence" value="ECO:0007669"/>
    <property type="project" value="UniProtKB-SubCell"/>
</dbReference>
<keyword evidence="3 8" id="KW-1134">Transmembrane beta strand</keyword>
<dbReference type="PROSITE" id="PS52016">
    <property type="entry name" value="TONB_DEPENDENT_REC_3"/>
    <property type="match status" value="1"/>
</dbReference>
<dbReference type="NCBIfam" id="TIGR04056">
    <property type="entry name" value="OMP_RagA_SusC"/>
    <property type="match status" value="1"/>
</dbReference>
<keyword evidence="4 8" id="KW-0812">Transmembrane</keyword>
<sequence>MTKSRLLRHLFIAVFAVLVQTVAFAQNKSFTGKVTDEKGSPIPGATVAIKGTKSGTASDPEGNFKLASIPANATLIISFVGYKTQEVNTTGKTSAAISMQPESSTLSDVVVVGYGTTRKKDVTGAVASIKAADFNRGITSAPDQLIQGKVSGLMILNNSGAPGAATTVRIRGLSSVRSGNQPLYVIDGVPLDGRVARPGVNAAGLGQTPDANPMNFINSLDIASMDVLKDASATAIYGSRGSNGVIMINTKKGSAGVARIDANYSAGFSNIMKKLEVLNADEYRSALKDYNLTAGDYGGSSDGMESILRTGVSQNFHVAMSGGNETGRYRASFGYQDQQGIIRKSGLKKITATLNGQNTFLAKNQLGVDYNIMAAQTAESLAPISNDAGFTGSLIGQALQWNPTMPLRKADGSFNLLGAGSSINPLAMSEAYDDNANITYILGSVSPYFKFNDNLELRAMYSLNHQVGIRKTQIASFINIAGVQDLGQAYYGNSELNTQLFNTTLTYQKQLTKAFNFKGLLGYEYQEFNYEGVNLGALGFPTYAIDYVHQLQSPTQANTFMSSFKNPTSELQSYFARAELNFYDKYLLNATVRVDGSSKFGSSNQYGTFPSFAAKWNINNEDFMKGSKLFQTLALRVGYGITGNQEFPAGASQEQYGLGAGGGSGLTNVANPNLKWESSKQFNGGLDFGILDNRITGTIDYFYKNTTNLLFSFPAIQPAPASSYWINMPGNVLNRGLEYSVRGEIIRKKDLTWALGINGTFLRNELKNYDGPPVLTGSISGQGVSGATSQRLANGYALNTFYVRKFEGFDDKGQAQYADGGNTLYYLTNPNPKTMLGINSQVMYKNFTFAFSSHGAFGYQVYNNTANTVLPIGNLGSRNIAKALLGNGESLANPITVSSRYLENGNFLKLDNVTLSYTFGDVGRVFKNATLSVTGQNLFVITKYTGFDPEVNTDKSVNGVTSFGIEYSPYPTARTVMFGLSFSL</sequence>
<keyword evidence="14" id="KW-1185">Reference proteome</keyword>
<accession>A0A1M7EB20</accession>
<dbReference type="InterPro" id="IPR037066">
    <property type="entry name" value="Plug_dom_sf"/>
</dbReference>
<feature type="signal peptide" evidence="10">
    <location>
        <begin position="1"/>
        <end position="25"/>
    </location>
</feature>
<dbReference type="SUPFAM" id="SSF49464">
    <property type="entry name" value="Carboxypeptidase regulatory domain-like"/>
    <property type="match status" value="1"/>
</dbReference>
<keyword evidence="5 9" id="KW-0798">TonB box</keyword>
<dbReference type="OrthoDB" id="9768177at2"/>
<dbReference type="Pfam" id="PF07715">
    <property type="entry name" value="Plug"/>
    <property type="match status" value="1"/>
</dbReference>
<protein>
    <submittedName>
        <fullName evidence="13">Iron complex outermembrane recepter protein</fullName>
    </submittedName>
</protein>
<dbReference type="InterPro" id="IPR039426">
    <property type="entry name" value="TonB-dep_rcpt-like"/>
</dbReference>
<dbReference type="AlphaFoldDB" id="A0A1M7EB20"/>
<dbReference type="EMBL" id="FRBL01000005">
    <property type="protein sequence ID" value="SHL88927.1"/>
    <property type="molecule type" value="Genomic_DNA"/>
</dbReference>
<reference evidence="13 14" key="1">
    <citation type="submission" date="2016-11" db="EMBL/GenBank/DDBJ databases">
        <authorList>
            <person name="Jaros S."/>
            <person name="Januszkiewicz K."/>
            <person name="Wedrychowicz H."/>
        </authorList>
    </citation>
    <scope>NUCLEOTIDE SEQUENCE [LARGE SCALE GENOMIC DNA]</scope>
    <source>
        <strain evidence="13 14">DSM 27406</strain>
    </source>
</reference>
<dbReference type="Pfam" id="PF00593">
    <property type="entry name" value="TonB_dep_Rec_b-barrel"/>
    <property type="match status" value="1"/>
</dbReference>
<evidence type="ECO:0000256" key="10">
    <source>
        <dbReference type="SAM" id="SignalP"/>
    </source>
</evidence>
<dbReference type="Gene3D" id="2.60.40.1120">
    <property type="entry name" value="Carboxypeptidase-like, regulatory domain"/>
    <property type="match status" value="1"/>
</dbReference>
<evidence type="ECO:0000313" key="13">
    <source>
        <dbReference type="EMBL" id="SHL88927.1"/>
    </source>
</evidence>
<evidence type="ECO:0000256" key="3">
    <source>
        <dbReference type="ARBA" id="ARBA00022452"/>
    </source>
</evidence>
<evidence type="ECO:0000259" key="12">
    <source>
        <dbReference type="Pfam" id="PF07715"/>
    </source>
</evidence>
<dbReference type="InterPro" id="IPR023997">
    <property type="entry name" value="TonB-dep_OMP_SusC/RagA_CS"/>
</dbReference>
<feature type="domain" description="TonB-dependent receptor-like beta-barrel" evidence="11">
    <location>
        <begin position="427"/>
        <end position="938"/>
    </location>
</feature>
<dbReference type="Proteomes" id="UP000184420">
    <property type="component" value="Unassembled WGS sequence"/>
</dbReference>
<evidence type="ECO:0000259" key="11">
    <source>
        <dbReference type="Pfam" id="PF00593"/>
    </source>
</evidence>
<feature type="chain" id="PRO_5012839229" evidence="10">
    <location>
        <begin position="26"/>
        <end position="984"/>
    </location>
</feature>
<dbReference type="Gene3D" id="2.170.130.10">
    <property type="entry name" value="TonB-dependent receptor, plug domain"/>
    <property type="match status" value="1"/>
</dbReference>
<proteinExistence type="inferred from homology"/>
<evidence type="ECO:0000256" key="1">
    <source>
        <dbReference type="ARBA" id="ARBA00004571"/>
    </source>
</evidence>
<keyword evidence="6 8" id="KW-0472">Membrane</keyword>
<evidence type="ECO:0000313" key="14">
    <source>
        <dbReference type="Proteomes" id="UP000184420"/>
    </source>
</evidence>
<keyword evidence="7 8" id="KW-0998">Cell outer membrane</keyword>
<comment type="subcellular location">
    <subcellularLocation>
        <location evidence="1 8">Cell outer membrane</location>
        <topology evidence="1 8">Multi-pass membrane protein</topology>
    </subcellularLocation>
</comment>
<dbReference type="STRING" id="1419482.SAMN05444266_105365"/>
<dbReference type="InterPro" id="IPR008969">
    <property type="entry name" value="CarboxyPept-like_regulatory"/>
</dbReference>
<keyword evidence="2 8" id="KW-0813">Transport</keyword>
<name>A0A1M7EB20_9BACT</name>
<dbReference type="Pfam" id="PF13715">
    <property type="entry name" value="CarbopepD_reg_2"/>
    <property type="match status" value="1"/>
</dbReference>